<protein>
    <submittedName>
        <fullName evidence="2">Uncharacterized protein</fullName>
    </submittedName>
</protein>
<feature type="non-terminal residue" evidence="2">
    <location>
        <position position="1"/>
    </location>
</feature>
<name>A0ABD0KIC5_9CAEN</name>
<dbReference type="Proteomes" id="UP001519460">
    <property type="component" value="Unassembled WGS sequence"/>
</dbReference>
<dbReference type="AlphaFoldDB" id="A0ABD0KIC5"/>
<comment type="caution">
    <text evidence="2">The sequence shown here is derived from an EMBL/GenBank/DDBJ whole genome shotgun (WGS) entry which is preliminary data.</text>
</comment>
<dbReference type="EMBL" id="JACVVK020000171">
    <property type="protein sequence ID" value="KAK7486971.1"/>
    <property type="molecule type" value="Genomic_DNA"/>
</dbReference>
<organism evidence="2 3">
    <name type="scientific">Batillaria attramentaria</name>
    <dbReference type="NCBI Taxonomy" id="370345"/>
    <lineage>
        <taxon>Eukaryota</taxon>
        <taxon>Metazoa</taxon>
        <taxon>Spiralia</taxon>
        <taxon>Lophotrochozoa</taxon>
        <taxon>Mollusca</taxon>
        <taxon>Gastropoda</taxon>
        <taxon>Caenogastropoda</taxon>
        <taxon>Sorbeoconcha</taxon>
        <taxon>Cerithioidea</taxon>
        <taxon>Batillariidae</taxon>
        <taxon>Batillaria</taxon>
    </lineage>
</organism>
<keyword evidence="1" id="KW-1133">Transmembrane helix</keyword>
<feature type="transmembrane region" description="Helical" evidence="1">
    <location>
        <begin position="71"/>
        <end position="91"/>
    </location>
</feature>
<evidence type="ECO:0000256" key="1">
    <source>
        <dbReference type="SAM" id="Phobius"/>
    </source>
</evidence>
<sequence length="109" mass="12620">HPMLFYRTQQTNHLSILVAVSGEDRETRGPGWRRRRGEKSRVKEMAAMLTRHFRFVLVHTRHVINGRSSGVGTLLIKPFICFSFLFLPFTLPPPAAPHWPQSRFQLSLP</sequence>
<gene>
    <name evidence="2" type="ORF">BaRGS_00021787</name>
</gene>
<proteinExistence type="predicted"/>
<evidence type="ECO:0000313" key="2">
    <source>
        <dbReference type="EMBL" id="KAK7486971.1"/>
    </source>
</evidence>
<evidence type="ECO:0000313" key="3">
    <source>
        <dbReference type="Proteomes" id="UP001519460"/>
    </source>
</evidence>
<reference evidence="2 3" key="1">
    <citation type="journal article" date="2023" name="Sci. Data">
        <title>Genome assembly of the Korean intertidal mud-creeper Batillaria attramentaria.</title>
        <authorList>
            <person name="Patra A.K."/>
            <person name="Ho P.T."/>
            <person name="Jun S."/>
            <person name="Lee S.J."/>
            <person name="Kim Y."/>
            <person name="Won Y.J."/>
        </authorList>
    </citation>
    <scope>NUCLEOTIDE SEQUENCE [LARGE SCALE GENOMIC DNA]</scope>
    <source>
        <strain evidence="2">Wonlab-2016</strain>
    </source>
</reference>
<keyword evidence="1" id="KW-0472">Membrane</keyword>
<accession>A0ABD0KIC5</accession>
<keyword evidence="3" id="KW-1185">Reference proteome</keyword>
<keyword evidence="1" id="KW-0812">Transmembrane</keyword>